<evidence type="ECO:0000313" key="2">
    <source>
        <dbReference type="EMBL" id="AYU77502.1"/>
    </source>
</evidence>
<dbReference type="RefSeq" id="XP_003859612.1">
    <property type="nucleotide sequence ID" value="XM_003859564.1"/>
</dbReference>
<protein>
    <submittedName>
        <fullName evidence="2">Uncharacterized protein</fullName>
    </submittedName>
</protein>
<evidence type="ECO:0000256" key="1">
    <source>
        <dbReference type="SAM" id="MobiDB-lite"/>
    </source>
</evidence>
<reference evidence="4" key="6">
    <citation type="submission" date="2019-02" db="EMBL/GenBank/DDBJ databases">
        <title>FDA dAtabase for Regulatory Grade micrObial Sequences (FDA-ARGOS): Supporting development and validation of Infectious Disease Dx tests.</title>
        <authorList>
            <person name="Duncan R."/>
            <person name="Fisher C."/>
            <person name="Tallon L.J."/>
            <person name="Sadzewicz L."/>
            <person name="Sengamalay N."/>
            <person name="Ott S."/>
            <person name="Godinez A."/>
            <person name="Nagaraj S."/>
            <person name="Nadendla S."/>
            <person name="Sichtig H."/>
        </authorList>
    </citation>
    <scope>NUCLEOTIDE SEQUENCE</scope>
    <source>
        <strain evidence="4">FDAARGOS_361</strain>
    </source>
</reference>
<dbReference type="Proteomes" id="UP000008980">
    <property type="component" value="Chromosome 15"/>
</dbReference>
<dbReference type="KEGG" id="ldo:LDBPK_150880"/>
<reference evidence="3" key="2">
    <citation type="submission" date="2011-01" db="EMBL/GenBank/DDBJ databases">
        <authorList>
            <person name="Zhao B.P."/>
            <person name="Ren Z.A."/>
            <person name="Li C.D."/>
        </authorList>
    </citation>
    <scope>NUCLEOTIDE SEQUENCE</scope>
    <source>
        <strain evidence="3">BPK282A1</strain>
    </source>
</reference>
<keyword evidence="6" id="KW-1185">Reference proteome</keyword>
<evidence type="ECO:0000313" key="4">
    <source>
        <dbReference type="EMBL" id="TPP47724.1"/>
    </source>
</evidence>
<dbReference type="AlphaFoldDB" id="A0A3S7WTN4"/>
<dbReference type="VEuPathDB" id="TriTrypDB:LdCL_150014300"/>
<accession>A0A3S7WTN4</accession>
<dbReference type="OMA" id="FMAIYRN"/>
<dbReference type="Proteomes" id="UP000318447">
    <property type="component" value="Unassembled WGS sequence"/>
</dbReference>
<evidence type="ECO:0000313" key="6">
    <source>
        <dbReference type="Proteomes" id="UP000274082"/>
    </source>
</evidence>
<dbReference type="EMBL" id="RHLC01000033">
    <property type="protein sequence ID" value="TPP47724.1"/>
    <property type="molecule type" value="Genomic_DNA"/>
</dbReference>
<dbReference type="VEuPathDB" id="TriTrypDB:LDHU3_15.1130"/>
<evidence type="ECO:0000313" key="7">
    <source>
        <dbReference type="Proteomes" id="UP000318447"/>
    </source>
</evidence>
<proteinExistence type="predicted"/>
<name>A0A3S7WTN4_LEIDO</name>
<dbReference type="EMBL" id="FR799602">
    <property type="protein sequence ID" value="CBZ32904.1"/>
    <property type="molecule type" value="Genomic_DNA"/>
</dbReference>
<gene>
    <name evidence="4" type="ORF">CGC21_1530</name>
    <name evidence="3" type="ORF">LDBPK_150880</name>
    <name evidence="2" type="ORF">LdCL_150014300</name>
</gene>
<dbReference type="EMBL" id="CP029514">
    <property type="protein sequence ID" value="AYU77502.1"/>
    <property type="molecule type" value="Genomic_DNA"/>
</dbReference>
<accession>E9BCC8</accession>
<organism evidence="2 6">
    <name type="scientific">Leishmania donovani</name>
    <dbReference type="NCBI Taxonomy" id="5661"/>
    <lineage>
        <taxon>Eukaryota</taxon>
        <taxon>Discoba</taxon>
        <taxon>Euglenozoa</taxon>
        <taxon>Kinetoplastea</taxon>
        <taxon>Metakinetoplastina</taxon>
        <taxon>Trypanosomatida</taxon>
        <taxon>Trypanosomatidae</taxon>
        <taxon>Leishmaniinae</taxon>
        <taxon>Leishmania</taxon>
    </lineage>
</organism>
<reference evidence="3 5" key="1">
    <citation type="journal article" date="2011" name="Genome Res.">
        <title>Whole genome sequencing of multiple Leishmania donovani clinical isolates provides insights into population structure and mechanisms of drug resistance.</title>
        <authorList>
            <person name="Downing T."/>
            <person name="Imamura H."/>
            <person name="Decuypere S."/>
            <person name="Clark T.G."/>
            <person name="Coombs G.H."/>
            <person name="Cotton J.A."/>
            <person name="Hilley J.D."/>
            <person name="de Doncker S."/>
            <person name="Maes I."/>
            <person name="Mottram J.C."/>
            <person name="Quail M.A."/>
            <person name="Rijal S."/>
            <person name="Sanders M."/>
            <person name="Schonian G."/>
            <person name="Stark O."/>
            <person name="Sundar S."/>
            <person name="Vanaerschot M."/>
            <person name="Hertz-Fowler C."/>
            <person name="Dujardin J.C."/>
            <person name="Berriman M."/>
        </authorList>
    </citation>
    <scope>NUCLEOTIDE SEQUENCE [LARGE SCALE GENOMIC DNA]</scope>
    <source>
        <strain evidence="3 5">BPK282A1</strain>
    </source>
</reference>
<dbReference type="OrthoDB" id="267561at2759"/>
<feature type="region of interest" description="Disordered" evidence="1">
    <location>
        <begin position="1"/>
        <end position="21"/>
    </location>
</feature>
<reference evidence="5" key="3">
    <citation type="submission" date="2011-02" db="EMBL/GenBank/DDBJ databases">
        <title>Whole genome sequencing of Leishmania donovani clinical lines reveals dynamic variation related to drug resistance.</title>
        <authorList>
            <person name="Downing T."/>
            <person name="Imamura H."/>
            <person name="Sanders M."/>
            <person name="Decuypere S."/>
            <person name="Hertz-Fowler C."/>
            <person name="Clark T.G."/>
            <person name="Rijal S."/>
            <person name="Sundar S."/>
            <person name="Quail M.A."/>
            <person name="De Doncker S."/>
            <person name="Maes I."/>
            <person name="Vanaerschot M."/>
            <person name="Stark O."/>
            <person name="Schonian G."/>
            <person name="Dujardin J.C."/>
            <person name="Berriman M."/>
        </authorList>
    </citation>
    <scope>NUCLEOTIDE SEQUENCE [LARGE SCALE GENOMIC DNA]</scope>
    <source>
        <strain evidence="5">BPK282A1</strain>
    </source>
</reference>
<reference evidence="2 6" key="4">
    <citation type="journal article" date="2018" name="Sci. Rep.">
        <title>A complete Leishmania donovani reference genome identifies novel genetic variations associated with virulence.</title>
        <authorList>
            <person name="Lypaczewski P."/>
            <person name="Hoshizaki J."/>
            <person name="Zhang W.-W."/>
            <person name="McCall L.-I."/>
            <person name="Torcivia-Rodriguez J."/>
            <person name="Simonyan V."/>
            <person name="Kaur A."/>
            <person name="Dewar K."/>
            <person name="Matlashewski G."/>
        </authorList>
    </citation>
    <scope>NUCLEOTIDE SEQUENCE [LARGE SCALE GENOMIC DNA]</scope>
    <source>
        <strain evidence="2 6">LdCL</strain>
    </source>
</reference>
<dbReference type="Proteomes" id="UP000274082">
    <property type="component" value="Chromosome 15"/>
</dbReference>
<dbReference type="VEuPathDB" id="TriTrypDB:LdBPK_150880.1"/>
<reference evidence="7" key="5">
    <citation type="submission" date="2019-02" db="EMBL/GenBank/DDBJ databases">
        <title>FDA dAtabase for Regulatory Grade micrObial Sequences (FDA-ARGOS): Supporting development and validation of Infectious Disease Dx tests.</title>
        <authorList>
            <person name="Duncan R."/>
            <person name="Fisher C."/>
            <person name="Tallon L."/>
            <person name="Sadzewicz L."/>
            <person name="Sengamalay N."/>
            <person name="Ott S."/>
            <person name="Godinez A."/>
            <person name="Nagaraj S."/>
            <person name="Vavikolanu K."/>
            <person name="Nadendla S."/>
            <person name="Aluvathingal J."/>
            <person name="Sichtig H."/>
        </authorList>
    </citation>
    <scope>NUCLEOTIDE SEQUENCE [LARGE SCALE GENOMIC DNA]</scope>
    <source>
        <strain evidence="7">FDAARGOS_361</strain>
    </source>
</reference>
<evidence type="ECO:0000313" key="3">
    <source>
        <dbReference type="EMBL" id="CBZ32904.1"/>
    </source>
</evidence>
<evidence type="ECO:0000313" key="5">
    <source>
        <dbReference type="Proteomes" id="UP000008980"/>
    </source>
</evidence>
<dbReference type="GeneID" id="13392952"/>
<sequence length="436" mass="46779">MTGLSRARGPSYDAESISSSITGSCPSAPAPFKYLTASSEVTCYQHPSFRSLELLLPAPLWSDAFVQERARYTLLPRHLFPFSSPSAGVIREPSSSYALDPASRTTATTAAALEEPRRASSADVGGRLSGRWSFMAIYRNFKRAREATATREKVAEVPRRACLAESPVEDALLLECPRCALSPSIRYLPSPSMSLVDGCSVAEVDDGDDYGEVVNVRGNGLSSPCSCSTTTSRAESIGAAAWHPTTVAVASEMGTKYAMVRECQMTRSASSVTAAVAATSLNAAHAEALRMFETVLDRVSVAHETRCPLCSPPRPPPWGRCAQPASLNGPLPALAPTARAGDAAPIYPEKSRVVASDLLDAHELSLDAEKQAGMEAHRLRLLRRARSLLNRHGDRLRYLSETKPSLFRETVQSHPLARACAQLGGLPLLRALSATL</sequence>